<feature type="transmembrane region" description="Helical" evidence="14">
    <location>
        <begin position="37"/>
        <end position="61"/>
    </location>
</feature>
<keyword evidence="13 14" id="KW-0472">Membrane</keyword>
<feature type="transmembrane region" description="Helical" evidence="14">
    <location>
        <begin position="99"/>
        <end position="117"/>
    </location>
</feature>
<dbReference type="Gene3D" id="3.30.565.10">
    <property type="entry name" value="Histidine kinase-like ATPase, C-terminal domain"/>
    <property type="match status" value="1"/>
</dbReference>
<evidence type="ECO:0000259" key="16">
    <source>
        <dbReference type="SMART" id="SM00388"/>
    </source>
</evidence>
<dbReference type="InterPro" id="IPR003661">
    <property type="entry name" value="HisK_dim/P_dom"/>
</dbReference>
<dbReference type="GO" id="GO:0071555">
    <property type="term" value="P:cell wall organization"/>
    <property type="evidence" value="ECO:0007669"/>
    <property type="project" value="InterPro"/>
</dbReference>
<dbReference type="GO" id="GO:0000155">
    <property type="term" value="F:phosphorelay sensor kinase activity"/>
    <property type="evidence" value="ECO:0007669"/>
    <property type="project" value="InterPro"/>
</dbReference>
<dbReference type="Gene3D" id="1.10.287.130">
    <property type="match status" value="1"/>
</dbReference>
<dbReference type="InterPro" id="IPR036097">
    <property type="entry name" value="HisK_dim/P_sf"/>
</dbReference>
<sequence>MNIMKELLLQQFFALMPFVMFNIYYRDKMQNYDRKFIIITSVICLFLSMTFGAGVITGFFYDIRFVIMFFGLIFGGLQTGFILLFEFVLYRIYLGGDGTWPSMITMSIAFPLSILLYKMYQRIHRKSLIILMAGFIISLIPLATVYFHNPEDVTSHLVFHTFAIPIQNAAGIWILIPLFQRAISNKELFIIYAQNEKMEAISHVAASLVHEVRNPLTTVKGFLKLIRESPMERNKVESYIDICTEEIQRTESILSEYLSISKPMTEKREAVDLYLQLQTIIDVMKPYANMYNVNLDMNKTAGPIQILANQDRIKQFLVNIIKNAIEACANVPLGEVNLRLEVINRKAILTIKDNGIGMSQEQVNRLGSIYFSTKTKGTGLGLTFSYQVIHELGGSVSVHSIPQVGTQFSITLPILKDEYT</sequence>
<dbReference type="GO" id="GO:0005886">
    <property type="term" value="C:plasma membrane"/>
    <property type="evidence" value="ECO:0007669"/>
    <property type="project" value="UniProtKB-SubCell"/>
</dbReference>
<dbReference type="SUPFAM" id="SSF47384">
    <property type="entry name" value="Homodimeric domain of signal transducing histidine kinase"/>
    <property type="match status" value="1"/>
</dbReference>
<dbReference type="Pfam" id="PF07694">
    <property type="entry name" value="5TM-5TMR_LYT"/>
    <property type="match status" value="1"/>
</dbReference>
<comment type="subcellular location">
    <subcellularLocation>
        <location evidence="2">Cell membrane</location>
        <topology evidence="2">Multi-pass membrane protein</topology>
    </subcellularLocation>
</comment>
<dbReference type="InterPro" id="IPR011620">
    <property type="entry name" value="Sig_transdc_His_kinase_LytS_TM"/>
</dbReference>
<comment type="catalytic activity">
    <reaction evidence="1">
        <text>ATP + protein L-histidine = ADP + protein N-phospho-L-histidine.</text>
        <dbReference type="EC" id="2.7.13.3"/>
    </reaction>
</comment>
<keyword evidence="8" id="KW-0547">Nucleotide-binding</keyword>
<dbReference type="SMART" id="SM00387">
    <property type="entry name" value="HATPase_c"/>
    <property type="match status" value="1"/>
</dbReference>
<evidence type="ECO:0000256" key="12">
    <source>
        <dbReference type="ARBA" id="ARBA00023012"/>
    </source>
</evidence>
<feature type="transmembrane region" description="Helical" evidence="14">
    <location>
        <begin position="68"/>
        <end position="93"/>
    </location>
</feature>
<dbReference type="SMART" id="SM00388">
    <property type="entry name" value="HisKA"/>
    <property type="match status" value="1"/>
</dbReference>
<evidence type="ECO:0000313" key="18">
    <source>
        <dbReference type="Proteomes" id="UP001178662"/>
    </source>
</evidence>
<keyword evidence="18" id="KW-1185">Reference proteome</keyword>
<dbReference type="SUPFAM" id="SSF55874">
    <property type="entry name" value="ATPase domain of HSP90 chaperone/DNA topoisomerase II/histidine kinase"/>
    <property type="match status" value="1"/>
</dbReference>
<dbReference type="Proteomes" id="UP001178662">
    <property type="component" value="Chromosome"/>
</dbReference>
<keyword evidence="7 14" id="KW-0812">Transmembrane</keyword>
<proteinExistence type="predicted"/>
<keyword evidence="5" id="KW-0597">Phosphoprotein</keyword>
<dbReference type="GO" id="GO:0005524">
    <property type="term" value="F:ATP binding"/>
    <property type="evidence" value="ECO:0007669"/>
    <property type="project" value="UniProtKB-KW"/>
</dbReference>
<evidence type="ECO:0000256" key="6">
    <source>
        <dbReference type="ARBA" id="ARBA00022679"/>
    </source>
</evidence>
<feature type="transmembrane region" description="Helical" evidence="14">
    <location>
        <begin position="159"/>
        <end position="179"/>
    </location>
</feature>
<evidence type="ECO:0000256" key="5">
    <source>
        <dbReference type="ARBA" id="ARBA00022553"/>
    </source>
</evidence>
<dbReference type="CDD" id="cd00082">
    <property type="entry name" value="HisKA"/>
    <property type="match status" value="1"/>
</dbReference>
<dbReference type="Pfam" id="PF02518">
    <property type="entry name" value="HATPase_c"/>
    <property type="match status" value="1"/>
</dbReference>
<evidence type="ECO:0000256" key="11">
    <source>
        <dbReference type="ARBA" id="ARBA00022989"/>
    </source>
</evidence>
<dbReference type="PANTHER" id="PTHR43065:SF46">
    <property type="entry name" value="C4-DICARBOXYLATE TRANSPORT SENSOR PROTEIN DCTB"/>
    <property type="match status" value="1"/>
</dbReference>
<name>A0AA95JFV1_9BACL</name>
<evidence type="ECO:0000259" key="15">
    <source>
        <dbReference type="SMART" id="SM00387"/>
    </source>
</evidence>
<evidence type="ECO:0000313" key="17">
    <source>
        <dbReference type="EMBL" id="WEK54624.1"/>
    </source>
</evidence>
<dbReference type="InterPro" id="IPR036890">
    <property type="entry name" value="HATPase_C_sf"/>
</dbReference>
<evidence type="ECO:0000256" key="9">
    <source>
        <dbReference type="ARBA" id="ARBA00022777"/>
    </source>
</evidence>
<feature type="domain" description="Signal transduction histidine kinase dimerisation/phosphoacceptor" evidence="16">
    <location>
        <begin position="200"/>
        <end position="266"/>
    </location>
</feature>
<evidence type="ECO:0000256" key="7">
    <source>
        <dbReference type="ARBA" id="ARBA00022692"/>
    </source>
</evidence>
<keyword evidence="4" id="KW-1003">Cell membrane</keyword>
<keyword evidence="6" id="KW-0808">Transferase</keyword>
<feature type="domain" description="Histidine kinase/HSP90-like ATPase" evidence="15">
    <location>
        <begin position="308"/>
        <end position="416"/>
    </location>
</feature>
<dbReference type="PANTHER" id="PTHR43065">
    <property type="entry name" value="SENSOR HISTIDINE KINASE"/>
    <property type="match status" value="1"/>
</dbReference>
<dbReference type="EC" id="2.7.13.3" evidence="3"/>
<evidence type="ECO:0000256" key="13">
    <source>
        <dbReference type="ARBA" id="ARBA00023136"/>
    </source>
</evidence>
<gene>
    <name evidence="17" type="ORF">P0Y55_00680</name>
</gene>
<reference evidence="17" key="1">
    <citation type="submission" date="2023-03" db="EMBL/GenBank/DDBJ databases">
        <title>Andean soil-derived lignocellulolytic bacterial consortium as a source of novel taxa and putative plastic-active enzymes.</title>
        <authorList>
            <person name="Diaz-Garcia L."/>
            <person name="Chuvochina M."/>
            <person name="Feuerriegel G."/>
            <person name="Bunk B."/>
            <person name="Sproer C."/>
            <person name="Streit W.R."/>
            <person name="Rodriguez L.M."/>
            <person name="Overmann J."/>
            <person name="Jimenez D.J."/>
        </authorList>
    </citation>
    <scope>NUCLEOTIDE SEQUENCE</scope>
    <source>
        <strain evidence="17">MAG 2441</strain>
    </source>
</reference>
<evidence type="ECO:0000256" key="1">
    <source>
        <dbReference type="ARBA" id="ARBA00000085"/>
    </source>
</evidence>
<feature type="transmembrane region" description="Helical" evidence="14">
    <location>
        <begin position="129"/>
        <end position="147"/>
    </location>
</feature>
<dbReference type="PRINTS" id="PR00344">
    <property type="entry name" value="BCTRLSENSOR"/>
</dbReference>
<dbReference type="InterPro" id="IPR004358">
    <property type="entry name" value="Sig_transdc_His_kin-like_C"/>
</dbReference>
<keyword evidence="12" id="KW-0902">Two-component regulatory system</keyword>
<evidence type="ECO:0000256" key="3">
    <source>
        <dbReference type="ARBA" id="ARBA00012438"/>
    </source>
</evidence>
<evidence type="ECO:0000256" key="8">
    <source>
        <dbReference type="ARBA" id="ARBA00022741"/>
    </source>
</evidence>
<organism evidence="17 18">
    <name type="scientific">Candidatus Cohnella colombiensis</name>
    <dbReference type="NCBI Taxonomy" id="3121368"/>
    <lineage>
        <taxon>Bacteria</taxon>
        <taxon>Bacillati</taxon>
        <taxon>Bacillota</taxon>
        <taxon>Bacilli</taxon>
        <taxon>Bacillales</taxon>
        <taxon>Paenibacillaceae</taxon>
        <taxon>Cohnella</taxon>
    </lineage>
</organism>
<dbReference type="EMBL" id="CP119317">
    <property type="protein sequence ID" value="WEK54624.1"/>
    <property type="molecule type" value="Genomic_DNA"/>
</dbReference>
<dbReference type="AlphaFoldDB" id="A0AA95JFV1"/>
<evidence type="ECO:0000256" key="2">
    <source>
        <dbReference type="ARBA" id="ARBA00004651"/>
    </source>
</evidence>
<evidence type="ECO:0000256" key="4">
    <source>
        <dbReference type="ARBA" id="ARBA00022475"/>
    </source>
</evidence>
<protein>
    <recommendedName>
        <fullName evidence="3">histidine kinase</fullName>
        <ecNumber evidence="3">2.7.13.3</ecNumber>
    </recommendedName>
</protein>
<feature type="transmembrane region" description="Helical" evidence="14">
    <location>
        <begin position="7"/>
        <end position="25"/>
    </location>
</feature>
<evidence type="ECO:0000256" key="10">
    <source>
        <dbReference type="ARBA" id="ARBA00022840"/>
    </source>
</evidence>
<dbReference type="Pfam" id="PF00512">
    <property type="entry name" value="HisKA"/>
    <property type="match status" value="1"/>
</dbReference>
<keyword evidence="11 14" id="KW-1133">Transmembrane helix</keyword>
<dbReference type="InterPro" id="IPR003594">
    <property type="entry name" value="HATPase_dom"/>
</dbReference>
<keyword evidence="10" id="KW-0067">ATP-binding</keyword>
<evidence type="ECO:0000256" key="14">
    <source>
        <dbReference type="SAM" id="Phobius"/>
    </source>
</evidence>
<accession>A0AA95JFV1</accession>
<keyword evidence="9 17" id="KW-0418">Kinase</keyword>